<dbReference type="EMBL" id="FZNQ01000004">
    <property type="protein sequence ID" value="SNR37803.1"/>
    <property type="molecule type" value="Genomic_DNA"/>
</dbReference>
<evidence type="ECO:0000259" key="11">
    <source>
        <dbReference type="PROSITE" id="PS51371"/>
    </source>
</evidence>
<evidence type="ECO:0000256" key="1">
    <source>
        <dbReference type="ARBA" id="ARBA00004141"/>
    </source>
</evidence>
<feature type="transmembrane region" description="Helical" evidence="9">
    <location>
        <begin position="277"/>
        <end position="297"/>
    </location>
</feature>
<dbReference type="RefSeq" id="WP_089384129.1">
    <property type="nucleotide sequence ID" value="NZ_FZNQ01000004.1"/>
</dbReference>
<dbReference type="Gene3D" id="3.10.580.10">
    <property type="entry name" value="CBS-domain"/>
    <property type="match status" value="1"/>
</dbReference>
<keyword evidence="9" id="KW-0479">Metal-binding</keyword>
<keyword evidence="7 9" id="KW-0472">Membrane</keyword>
<feature type="transmembrane region" description="Helical" evidence="9">
    <location>
        <begin position="227"/>
        <end position="245"/>
    </location>
</feature>
<keyword evidence="13" id="KW-1185">Reference proteome</keyword>
<evidence type="ECO:0000256" key="9">
    <source>
        <dbReference type="RuleBase" id="RU362011"/>
    </source>
</evidence>
<keyword evidence="5 9" id="KW-0460">Magnesium</keyword>
<dbReference type="PANTHER" id="PTHR41394">
    <property type="entry name" value="MAGNESIUM TRANSPORTER MGTE"/>
    <property type="match status" value="1"/>
</dbReference>
<dbReference type="SUPFAM" id="SSF161093">
    <property type="entry name" value="MgtE membrane domain-like"/>
    <property type="match status" value="1"/>
</dbReference>
<dbReference type="Proteomes" id="UP000198397">
    <property type="component" value="Unassembled WGS sequence"/>
</dbReference>
<dbReference type="NCBIfam" id="TIGR00400">
    <property type="entry name" value="mgtE"/>
    <property type="match status" value="1"/>
</dbReference>
<dbReference type="InterPro" id="IPR006667">
    <property type="entry name" value="SLC41_membr_dom"/>
</dbReference>
<keyword evidence="3 9" id="KW-0813">Transport</keyword>
<dbReference type="InterPro" id="IPR046342">
    <property type="entry name" value="CBS_dom_sf"/>
</dbReference>
<dbReference type="Gene3D" id="1.10.357.20">
    <property type="entry name" value="SLC41 divalent cation transporters, integral membrane domain"/>
    <property type="match status" value="1"/>
</dbReference>
<protein>
    <recommendedName>
        <fullName evidence="9">Magnesium transporter MgtE</fullName>
    </recommendedName>
</protein>
<keyword evidence="4 9" id="KW-0812">Transmembrane</keyword>
<dbReference type="SUPFAM" id="SSF54631">
    <property type="entry name" value="CBS-domain pair"/>
    <property type="match status" value="1"/>
</dbReference>
<keyword evidence="9" id="KW-1003">Cell membrane</keyword>
<dbReference type="InterPro" id="IPR036739">
    <property type="entry name" value="SLC41_membr_dom_sf"/>
</dbReference>
<gene>
    <name evidence="12" type="ORF">SAMN06264855_10480</name>
</gene>
<dbReference type="PROSITE" id="PS51371">
    <property type="entry name" value="CBS"/>
    <property type="match status" value="1"/>
</dbReference>
<dbReference type="GO" id="GO:0046872">
    <property type="term" value="F:metal ion binding"/>
    <property type="evidence" value="ECO:0007669"/>
    <property type="project" value="UniProtKB-KW"/>
</dbReference>
<feature type="region of interest" description="Disordered" evidence="10">
    <location>
        <begin position="1"/>
        <end position="25"/>
    </location>
</feature>
<dbReference type="PANTHER" id="PTHR41394:SF5">
    <property type="entry name" value="SLC41A_MGTE INTEGRAL MEMBRANE DOMAIN-CONTAINING PROTEIN"/>
    <property type="match status" value="1"/>
</dbReference>
<organism evidence="12 13">
    <name type="scientific">Halorubrum vacuolatum</name>
    <name type="common">Natronobacterium vacuolatum</name>
    <dbReference type="NCBI Taxonomy" id="63740"/>
    <lineage>
        <taxon>Archaea</taxon>
        <taxon>Methanobacteriati</taxon>
        <taxon>Methanobacteriota</taxon>
        <taxon>Stenosarchaea group</taxon>
        <taxon>Halobacteria</taxon>
        <taxon>Halobacteriales</taxon>
        <taxon>Haloferacaceae</taxon>
        <taxon>Halorubrum</taxon>
    </lineage>
</organism>
<evidence type="ECO:0000256" key="2">
    <source>
        <dbReference type="ARBA" id="ARBA00009749"/>
    </source>
</evidence>
<evidence type="ECO:0000256" key="8">
    <source>
        <dbReference type="PROSITE-ProRule" id="PRU00703"/>
    </source>
</evidence>
<evidence type="ECO:0000313" key="12">
    <source>
        <dbReference type="EMBL" id="SNR37803.1"/>
    </source>
</evidence>
<evidence type="ECO:0000256" key="3">
    <source>
        <dbReference type="ARBA" id="ARBA00022448"/>
    </source>
</evidence>
<keyword evidence="8" id="KW-0129">CBS domain</keyword>
<evidence type="ECO:0000256" key="5">
    <source>
        <dbReference type="ARBA" id="ARBA00022842"/>
    </source>
</evidence>
<feature type="transmembrane region" description="Helical" evidence="9">
    <location>
        <begin position="309"/>
        <end position="336"/>
    </location>
</feature>
<keyword evidence="6 9" id="KW-1133">Transmembrane helix</keyword>
<dbReference type="GO" id="GO:0005886">
    <property type="term" value="C:plasma membrane"/>
    <property type="evidence" value="ECO:0007669"/>
    <property type="project" value="UniProtKB-SubCell"/>
</dbReference>
<dbReference type="CDD" id="cd04606">
    <property type="entry name" value="CBS_pair_Mg_transporter"/>
    <property type="match status" value="1"/>
</dbReference>
<evidence type="ECO:0000313" key="13">
    <source>
        <dbReference type="Proteomes" id="UP000198397"/>
    </source>
</evidence>
<comment type="subunit">
    <text evidence="9">Homodimer.</text>
</comment>
<dbReference type="OrthoDB" id="147899at2157"/>
<feature type="transmembrane region" description="Helical" evidence="9">
    <location>
        <begin position="357"/>
        <end position="374"/>
    </location>
</feature>
<evidence type="ECO:0000256" key="6">
    <source>
        <dbReference type="ARBA" id="ARBA00022989"/>
    </source>
</evidence>
<feature type="domain" description="CBS" evidence="11">
    <location>
        <begin position="111"/>
        <end position="167"/>
    </location>
</feature>
<comment type="function">
    <text evidence="9">Acts as a magnesium transporter.</text>
</comment>
<feature type="transmembrane region" description="Helical" evidence="9">
    <location>
        <begin position="201"/>
        <end position="221"/>
    </location>
</feature>
<comment type="similarity">
    <text evidence="2 9">Belongs to the SLC41A transporter family.</text>
</comment>
<sequence length="375" mass="39924">MNTDAPSDEFFYPDGGTDEGAPSEPIPEQHFDTVSEVLTGDYVAVGSDTFAGIAIERFREFAPTDEDETTVYYVYVVEGADENGEPGELVGVLSLRELLNAPEDTPVSEIMTEDLITLGVDDEIEPAARRMRELEFPVLPVTDADGALRGVLRADDMMGALEEEATEDIMKSAGISFSSAEEARSTAILESSISRILRLRLPWLLVALAGGLAAGLVIEGFEETLDAVIVLGFFIPVIMDMGGNVGTQASTIFVRGLALGHIDDENAMRHFARETKVGLVIGVIIGSIGALAAYGWIAGLRGEAADAGTIAFVIFVSLVAVCVIASLVGYVIPWIAHKLDYDPAAVSDPLVTTVKDVTALVIYFGLATVLLAHLL</sequence>
<comment type="subcellular location">
    <subcellularLocation>
        <location evidence="9">Cell membrane</location>
        <topology evidence="9">Multi-pass membrane protein</topology>
    </subcellularLocation>
    <subcellularLocation>
        <location evidence="1">Membrane</location>
        <topology evidence="1">Multi-pass membrane protein</topology>
    </subcellularLocation>
</comment>
<proteinExistence type="inferred from homology"/>
<evidence type="ECO:0000256" key="7">
    <source>
        <dbReference type="ARBA" id="ARBA00023136"/>
    </source>
</evidence>
<name>A0A238VVE7_HALVU</name>
<evidence type="ECO:0000256" key="4">
    <source>
        <dbReference type="ARBA" id="ARBA00022692"/>
    </source>
</evidence>
<dbReference type="InterPro" id="IPR006669">
    <property type="entry name" value="MgtE_transporter"/>
</dbReference>
<accession>A0A238VVE7</accession>
<evidence type="ECO:0000256" key="10">
    <source>
        <dbReference type="SAM" id="MobiDB-lite"/>
    </source>
</evidence>
<dbReference type="Pfam" id="PF01769">
    <property type="entry name" value="MgtE"/>
    <property type="match status" value="1"/>
</dbReference>
<dbReference type="AlphaFoldDB" id="A0A238VVE7"/>
<dbReference type="GO" id="GO:0015095">
    <property type="term" value="F:magnesium ion transmembrane transporter activity"/>
    <property type="evidence" value="ECO:0007669"/>
    <property type="project" value="InterPro"/>
</dbReference>
<dbReference type="Pfam" id="PF00571">
    <property type="entry name" value="CBS"/>
    <property type="match status" value="2"/>
</dbReference>
<reference evidence="12 13" key="1">
    <citation type="submission" date="2017-06" db="EMBL/GenBank/DDBJ databases">
        <authorList>
            <person name="Kim H.J."/>
            <person name="Triplett B.A."/>
        </authorList>
    </citation>
    <scope>NUCLEOTIDE SEQUENCE [LARGE SCALE GENOMIC DNA]</scope>
    <source>
        <strain evidence="12 13">DSM 8800</strain>
    </source>
</reference>
<dbReference type="InterPro" id="IPR000644">
    <property type="entry name" value="CBS_dom"/>
</dbReference>